<evidence type="ECO:0000256" key="1">
    <source>
        <dbReference type="SAM" id="MobiDB-lite"/>
    </source>
</evidence>
<reference evidence="3 4" key="1">
    <citation type="journal article" date="2019" name="Emerg. Microbes Infect.">
        <title>Comprehensive subspecies identification of 175 nontuberculous mycobacteria species based on 7547 genomic profiles.</title>
        <authorList>
            <person name="Matsumoto Y."/>
            <person name="Kinjo T."/>
            <person name="Motooka D."/>
            <person name="Nabeya D."/>
            <person name="Jung N."/>
            <person name="Uechi K."/>
            <person name="Horii T."/>
            <person name="Iida T."/>
            <person name="Fujita J."/>
            <person name="Nakamura S."/>
        </authorList>
    </citation>
    <scope>NUCLEOTIDE SEQUENCE [LARGE SCALE GENOMIC DNA]</scope>
    <source>
        <strain evidence="3 4">JCM 30275</strain>
    </source>
</reference>
<dbReference type="InterPro" id="IPR013228">
    <property type="entry name" value="PE-PPE_C"/>
</dbReference>
<name>A0A6N4W9G4_9MYCO</name>
<dbReference type="Gene3D" id="3.40.50.1820">
    <property type="entry name" value="alpha/beta hydrolase"/>
    <property type="match status" value="1"/>
</dbReference>
<accession>A0A6N4W9G4</accession>
<dbReference type="Pfam" id="PF08237">
    <property type="entry name" value="PE-PPE"/>
    <property type="match status" value="1"/>
</dbReference>
<gene>
    <name evidence="3" type="ORF">MANY_23300</name>
</gene>
<protein>
    <recommendedName>
        <fullName evidence="2">PE-PPE domain-containing protein</fullName>
    </recommendedName>
</protein>
<dbReference type="EMBL" id="AP022620">
    <property type="protein sequence ID" value="BBZ76993.1"/>
    <property type="molecule type" value="Genomic_DNA"/>
</dbReference>
<feature type="domain" description="PE-PPE" evidence="2">
    <location>
        <begin position="91"/>
        <end position="325"/>
    </location>
</feature>
<organism evidence="3 4">
    <name type="scientific">Mycolicibacterium anyangense</name>
    <dbReference type="NCBI Taxonomy" id="1431246"/>
    <lineage>
        <taxon>Bacteria</taxon>
        <taxon>Bacillati</taxon>
        <taxon>Actinomycetota</taxon>
        <taxon>Actinomycetes</taxon>
        <taxon>Mycobacteriales</taxon>
        <taxon>Mycobacteriaceae</taxon>
        <taxon>Mycolicibacterium</taxon>
    </lineage>
</organism>
<evidence type="ECO:0000313" key="3">
    <source>
        <dbReference type="EMBL" id="BBZ76993.1"/>
    </source>
</evidence>
<dbReference type="Proteomes" id="UP000467249">
    <property type="component" value="Chromosome"/>
</dbReference>
<sequence length="477" mass="48459">MRMSAARRPAIAGSALLAVAAVGSGLMGPALVAPTAWAATSALIMGGTGHSLASPPDTLGYVEDYLSAAVDKAIAPASEMNPATGIPQGPYNRVAVITPEQAAPSYGTLTVDESVALGVTALHSCITSTTCDYNQQVGSVAPTPSDTLVVFGYSQSAVIAMLEKAALAAEYGPGQGPNVSFVVSGDTKRPNGGLYARDPSGVFVPFVRAGGYTFGGAAPTDTQYATVDIAIQYDGLVDFPVNPLNLLAVVNAYMGMALLHSTYGDRSLSEPGIIDQGQYGDTHYYLGPTPVLPLLMPLQAVPLVGAVLADVLDAPLRVLVEASYDRSTSPGQPVPFNLLYFPHPLKTALDVLVAIPTGLDNGFEDVFGVRPFHTERPGPFGVGGPDVDLAGSAPAAVSTPAASSTSHAAAGTSVAAGRSGRQMVSADPEQSPSVAAPGPAAPVRAGATHRRAASAARSENRPAAASSDHSTGRTGRG</sequence>
<dbReference type="PROSITE" id="PS51318">
    <property type="entry name" value="TAT"/>
    <property type="match status" value="1"/>
</dbReference>
<dbReference type="InterPro" id="IPR029058">
    <property type="entry name" value="AB_hydrolase_fold"/>
</dbReference>
<feature type="compositionally biased region" description="Low complexity" evidence="1">
    <location>
        <begin position="431"/>
        <end position="446"/>
    </location>
</feature>
<keyword evidence="4" id="KW-1185">Reference proteome</keyword>
<feature type="region of interest" description="Disordered" evidence="1">
    <location>
        <begin position="377"/>
        <end position="477"/>
    </location>
</feature>
<dbReference type="InterPro" id="IPR006311">
    <property type="entry name" value="TAT_signal"/>
</dbReference>
<feature type="compositionally biased region" description="Polar residues" evidence="1">
    <location>
        <begin position="468"/>
        <end position="477"/>
    </location>
</feature>
<feature type="compositionally biased region" description="Low complexity" evidence="1">
    <location>
        <begin position="453"/>
        <end position="467"/>
    </location>
</feature>
<evidence type="ECO:0000259" key="2">
    <source>
        <dbReference type="Pfam" id="PF08237"/>
    </source>
</evidence>
<dbReference type="AlphaFoldDB" id="A0A6N4W9G4"/>
<feature type="compositionally biased region" description="Low complexity" evidence="1">
    <location>
        <begin position="385"/>
        <end position="421"/>
    </location>
</feature>
<dbReference type="KEGG" id="many:MANY_23300"/>
<proteinExistence type="predicted"/>
<evidence type="ECO:0000313" key="4">
    <source>
        <dbReference type="Proteomes" id="UP000467249"/>
    </source>
</evidence>